<sequence>MEFLEFLAEYKKHFPEATSEQVNEAFLISTLSLSDLNETVKKVLEESVGEIVENSVEKVLEESVGEIVENSVEKILEESVGEIVENSVEKAFKQLNQEEISVSNLSNVRIQKIINDVGIKFLKLSIDDFIPIDPIHCDSFEWDLNTDENKQMDDVTEWFTKILKLPKGFKIEDIHAKTKYQRRLRMANVTLTGGSDISMGPSGTGCVWVEVKKAEKDCKESQAIGELLLADAMHILHTMVVLTDCNDYWNIFYFMEKDNEQCIANCNIGDRSIAFAVIQQFILKEGIAHASWTGKFIDYSVKSILPLERRAKFLEYVTKTDDHEDRMMDIINDMSDKEKFNMNARKKLMTLRECCKLDEQPYVDQMIRNFSDDYQAPP</sequence>
<protein>
    <submittedName>
        <fullName evidence="1">18938_t:CDS:1</fullName>
    </submittedName>
</protein>
<keyword evidence="2" id="KW-1185">Reference proteome</keyword>
<name>A0A9W4X5E9_9GLOM</name>
<reference evidence="1" key="1">
    <citation type="submission" date="2022-08" db="EMBL/GenBank/DDBJ databases">
        <authorList>
            <person name="Kallberg Y."/>
            <person name="Tangrot J."/>
            <person name="Rosling A."/>
        </authorList>
    </citation>
    <scope>NUCLEOTIDE SEQUENCE</scope>
    <source>
        <strain evidence="1">Wild A</strain>
    </source>
</reference>
<organism evidence="1 2">
    <name type="scientific">Funneliformis geosporum</name>
    <dbReference type="NCBI Taxonomy" id="1117311"/>
    <lineage>
        <taxon>Eukaryota</taxon>
        <taxon>Fungi</taxon>
        <taxon>Fungi incertae sedis</taxon>
        <taxon>Mucoromycota</taxon>
        <taxon>Glomeromycotina</taxon>
        <taxon>Glomeromycetes</taxon>
        <taxon>Glomerales</taxon>
        <taxon>Glomeraceae</taxon>
        <taxon>Funneliformis</taxon>
    </lineage>
</organism>
<feature type="non-terminal residue" evidence="1">
    <location>
        <position position="378"/>
    </location>
</feature>
<dbReference type="EMBL" id="CAMKVN010004840">
    <property type="protein sequence ID" value="CAI2187839.1"/>
    <property type="molecule type" value="Genomic_DNA"/>
</dbReference>
<evidence type="ECO:0000313" key="1">
    <source>
        <dbReference type="EMBL" id="CAI2187839.1"/>
    </source>
</evidence>
<accession>A0A9W4X5E9</accession>
<evidence type="ECO:0000313" key="2">
    <source>
        <dbReference type="Proteomes" id="UP001153678"/>
    </source>
</evidence>
<dbReference type="AlphaFoldDB" id="A0A9W4X5E9"/>
<proteinExistence type="predicted"/>
<dbReference type="Proteomes" id="UP001153678">
    <property type="component" value="Unassembled WGS sequence"/>
</dbReference>
<comment type="caution">
    <text evidence="1">The sequence shown here is derived from an EMBL/GenBank/DDBJ whole genome shotgun (WGS) entry which is preliminary data.</text>
</comment>
<gene>
    <name evidence="1" type="ORF">FWILDA_LOCUS13282</name>
</gene>
<dbReference type="OrthoDB" id="2406433at2759"/>